<protein>
    <submittedName>
        <fullName evidence="2">NAD-dependent epimerase/dehydratase family protein</fullName>
    </submittedName>
</protein>
<evidence type="ECO:0000313" key="3">
    <source>
        <dbReference type="Proteomes" id="UP000614058"/>
    </source>
</evidence>
<keyword evidence="3" id="KW-1185">Reference proteome</keyword>
<evidence type="ECO:0000259" key="1">
    <source>
        <dbReference type="Pfam" id="PF01370"/>
    </source>
</evidence>
<dbReference type="Gene3D" id="3.40.50.720">
    <property type="entry name" value="NAD(P)-binding Rossmann-like Domain"/>
    <property type="match status" value="1"/>
</dbReference>
<reference evidence="2 3" key="1">
    <citation type="journal article" date="2021" name="Pathogens">
        <title>Isolation and Characterization of Kingella bonacorsii sp. nov., A Novel Kingella Species Detected in a Stable Periodontitis Subject.</title>
        <authorList>
            <person name="Antezack A."/>
            <person name="Boxberger M."/>
            <person name="Rolland C."/>
            <person name="Monnet-Corti V."/>
            <person name="La Scola B."/>
        </authorList>
    </citation>
    <scope>NUCLEOTIDE SEQUENCE [LARGE SCALE GENOMIC DNA]</scope>
    <source>
        <strain evidence="2 3">Marseille-Q4569</strain>
    </source>
</reference>
<proteinExistence type="predicted"/>
<dbReference type="RefSeq" id="WP_200522330.1">
    <property type="nucleotide sequence ID" value="NZ_JAEHNZ010000002.1"/>
</dbReference>
<dbReference type="Pfam" id="PF01370">
    <property type="entry name" value="Epimerase"/>
    <property type="match status" value="1"/>
</dbReference>
<comment type="caution">
    <text evidence="2">The sequence shown here is derived from an EMBL/GenBank/DDBJ whole genome shotgun (WGS) entry which is preliminary data.</text>
</comment>
<sequence>MFVAGASGVIGLPLCKMLLVAGYEVYGTTRSAAKAEMLAAQGIKPVVADAFDAEGLLKTVGEIRPDVVFHELTAPPDGLAAD</sequence>
<dbReference type="Proteomes" id="UP000614058">
    <property type="component" value="Unassembled WGS sequence"/>
</dbReference>
<dbReference type="InterPro" id="IPR036291">
    <property type="entry name" value="NAD(P)-bd_dom_sf"/>
</dbReference>
<dbReference type="SUPFAM" id="SSF51735">
    <property type="entry name" value="NAD(P)-binding Rossmann-fold domains"/>
    <property type="match status" value="1"/>
</dbReference>
<dbReference type="InterPro" id="IPR001509">
    <property type="entry name" value="Epimerase_deHydtase"/>
</dbReference>
<evidence type="ECO:0000313" key="2">
    <source>
        <dbReference type="EMBL" id="MBK0396164.1"/>
    </source>
</evidence>
<organism evidence="2 3">
    <name type="scientific">Kingella bonacorsii</name>
    <dbReference type="NCBI Taxonomy" id="2796361"/>
    <lineage>
        <taxon>Bacteria</taxon>
        <taxon>Pseudomonadati</taxon>
        <taxon>Pseudomonadota</taxon>
        <taxon>Betaproteobacteria</taxon>
        <taxon>Neisseriales</taxon>
        <taxon>Neisseriaceae</taxon>
        <taxon>Kingella</taxon>
    </lineage>
</organism>
<accession>A0ABS1BSK3</accession>
<feature type="domain" description="NAD-dependent epimerase/dehydratase" evidence="1">
    <location>
        <begin position="1"/>
        <end position="71"/>
    </location>
</feature>
<dbReference type="EMBL" id="JAEHNZ010000002">
    <property type="protein sequence ID" value="MBK0396164.1"/>
    <property type="molecule type" value="Genomic_DNA"/>
</dbReference>
<gene>
    <name evidence="2" type="ORF">JDW22_06130</name>
</gene>
<name>A0ABS1BSK3_9NEIS</name>